<dbReference type="EMBL" id="JBHLWN010000082">
    <property type="protein sequence ID" value="MFC0215157.1"/>
    <property type="molecule type" value="Genomic_DNA"/>
</dbReference>
<accession>A0ABV6DRC9</accession>
<evidence type="ECO:0008006" key="3">
    <source>
        <dbReference type="Google" id="ProtNLM"/>
    </source>
</evidence>
<gene>
    <name evidence="1" type="ORF">ACFFK0_22430</name>
</gene>
<organism evidence="1 2">
    <name type="scientific">Paenibacillus chartarius</name>
    <dbReference type="NCBI Taxonomy" id="747481"/>
    <lineage>
        <taxon>Bacteria</taxon>
        <taxon>Bacillati</taxon>
        <taxon>Bacillota</taxon>
        <taxon>Bacilli</taxon>
        <taxon>Bacillales</taxon>
        <taxon>Paenibacillaceae</taxon>
        <taxon>Paenibacillus</taxon>
    </lineage>
</organism>
<keyword evidence="2" id="KW-1185">Reference proteome</keyword>
<dbReference type="RefSeq" id="WP_377472601.1">
    <property type="nucleotide sequence ID" value="NZ_JBHLWN010000082.1"/>
</dbReference>
<name>A0ABV6DRC9_9BACL</name>
<evidence type="ECO:0000313" key="1">
    <source>
        <dbReference type="EMBL" id="MFC0215157.1"/>
    </source>
</evidence>
<protein>
    <recommendedName>
        <fullName evidence="3">Thioredoxin-like fold domain-containing protein</fullName>
    </recommendedName>
</protein>
<comment type="caution">
    <text evidence="1">The sequence shown here is derived from an EMBL/GenBank/DDBJ whole genome shotgun (WGS) entry which is preliminary data.</text>
</comment>
<evidence type="ECO:0000313" key="2">
    <source>
        <dbReference type="Proteomes" id="UP001589776"/>
    </source>
</evidence>
<proteinExistence type="predicted"/>
<reference evidence="1 2" key="1">
    <citation type="submission" date="2024-09" db="EMBL/GenBank/DDBJ databases">
        <authorList>
            <person name="Sun Q."/>
            <person name="Mori K."/>
        </authorList>
    </citation>
    <scope>NUCLEOTIDE SEQUENCE [LARGE SCALE GENOMIC DNA]</scope>
    <source>
        <strain evidence="1 2">CCM 7759</strain>
    </source>
</reference>
<sequence>MGTTIEVFVDGGPTSGHIIERVRETACPRCHIVVYDTSKDENRELAGSKVQDYGIRTFPAVAVGGEVVDVELLLQEKSPSAVRQIHQWAAGLVRKKAK</sequence>
<dbReference type="Proteomes" id="UP001589776">
    <property type="component" value="Unassembled WGS sequence"/>
</dbReference>